<keyword evidence="1" id="KW-0863">Zinc-finger</keyword>
<evidence type="ECO:0000256" key="2">
    <source>
        <dbReference type="SAM" id="MobiDB-lite"/>
    </source>
</evidence>
<keyword evidence="1" id="KW-0479">Metal-binding</keyword>
<evidence type="ECO:0000313" key="5">
    <source>
        <dbReference type="RefSeq" id="XP_034081125.1"/>
    </source>
</evidence>
<proteinExistence type="predicted"/>
<dbReference type="PROSITE" id="PS50158">
    <property type="entry name" value="ZF_CCHC"/>
    <property type="match status" value="1"/>
</dbReference>
<dbReference type="AlphaFoldDB" id="A0A6P8V6M0"/>
<dbReference type="RefSeq" id="XP_034081125.1">
    <property type="nucleotide sequence ID" value="XM_034225234.1"/>
</dbReference>
<dbReference type="Pfam" id="PF00098">
    <property type="entry name" value="zf-CCHC"/>
    <property type="match status" value="1"/>
</dbReference>
<protein>
    <submittedName>
        <fullName evidence="5">Uncharacterized protein LOC117552038 isoform X1</fullName>
    </submittedName>
</protein>
<evidence type="ECO:0000256" key="1">
    <source>
        <dbReference type="PROSITE-ProRule" id="PRU00047"/>
    </source>
</evidence>
<sequence>MASGSAAPEDLPENQEGLAASGDTGTPGAVALDKQVCLIVLGMAGSGKTTFVQCCKVFLSPMWDSSGGRAGGWRRPRWDPSRVRWIAGGAGVLGSGDGVGDPLLDCGFPFPPSLAVHLPAEEAAGPEAAITTKFSAKVDMSRIWACRQNREETVNDYYHRLEKVFIENSGIIKQEAGVGVWETHLSNAFLTGLSPAISSSVRNSCIGVMDGARLEEIRRHAVQAEKRLSEEKASEEKRRRARKEKAQLTMVQVVTTTGTQGDGQGRGNRRGGRDRNRDRNSRCYNCGEMGHRFAECPHEKQKKNFRSDKSDCNKDNSSN</sequence>
<feature type="region of interest" description="Disordered" evidence="2">
    <location>
        <begin position="225"/>
        <end position="281"/>
    </location>
</feature>
<feature type="domain" description="CCHC-type" evidence="3">
    <location>
        <begin position="282"/>
        <end position="297"/>
    </location>
</feature>
<dbReference type="InParanoid" id="A0A6P8V6M0"/>
<dbReference type="OrthoDB" id="8960550at2759"/>
<dbReference type="GeneID" id="117552038"/>
<evidence type="ECO:0000259" key="3">
    <source>
        <dbReference type="PROSITE" id="PS50158"/>
    </source>
</evidence>
<dbReference type="Proteomes" id="UP000515161">
    <property type="component" value="Unplaced"/>
</dbReference>
<dbReference type="SUPFAM" id="SSF57756">
    <property type="entry name" value="Retrovirus zinc finger-like domains"/>
    <property type="match status" value="1"/>
</dbReference>
<feature type="region of interest" description="Disordered" evidence="2">
    <location>
        <begin position="297"/>
        <end position="319"/>
    </location>
</feature>
<feature type="compositionally biased region" description="Basic and acidic residues" evidence="2">
    <location>
        <begin position="271"/>
        <end position="281"/>
    </location>
</feature>
<gene>
    <name evidence="5" type="primary">LOC117552038</name>
</gene>
<dbReference type="Gene3D" id="4.10.60.10">
    <property type="entry name" value="Zinc finger, CCHC-type"/>
    <property type="match status" value="1"/>
</dbReference>
<evidence type="ECO:0000313" key="4">
    <source>
        <dbReference type="Proteomes" id="UP000515161"/>
    </source>
</evidence>
<keyword evidence="4" id="KW-1185">Reference proteome</keyword>
<dbReference type="GO" id="GO:0003676">
    <property type="term" value="F:nucleic acid binding"/>
    <property type="evidence" value="ECO:0007669"/>
    <property type="project" value="InterPro"/>
</dbReference>
<feature type="compositionally biased region" description="Basic and acidic residues" evidence="2">
    <location>
        <begin position="225"/>
        <end position="238"/>
    </location>
</feature>
<reference evidence="5" key="1">
    <citation type="submission" date="2025-08" db="UniProtKB">
        <authorList>
            <consortium name="RefSeq"/>
        </authorList>
    </citation>
    <scope>IDENTIFICATION</scope>
</reference>
<feature type="compositionally biased region" description="Basic and acidic residues" evidence="2">
    <location>
        <begin position="305"/>
        <end position="319"/>
    </location>
</feature>
<accession>A0A6P8V6M0</accession>
<dbReference type="InterPro" id="IPR036875">
    <property type="entry name" value="Znf_CCHC_sf"/>
</dbReference>
<keyword evidence="1" id="KW-0862">Zinc</keyword>
<dbReference type="SMART" id="SM00343">
    <property type="entry name" value="ZnF_C2HC"/>
    <property type="match status" value="1"/>
</dbReference>
<dbReference type="KEGG" id="gacu:117552038"/>
<organism evidence="4 5">
    <name type="scientific">Gymnodraco acuticeps</name>
    <name type="common">Antarctic dragonfish</name>
    <dbReference type="NCBI Taxonomy" id="8218"/>
    <lineage>
        <taxon>Eukaryota</taxon>
        <taxon>Metazoa</taxon>
        <taxon>Chordata</taxon>
        <taxon>Craniata</taxon>
        <taxon>Vertebrata</taxon>
        <taxon>Euteleostomi</taxon>
        <taxon>Actinopterygii</taxon>
        <taxon>Neopterygii</taxon>
        <taxon>Teleostei</taxon>
        <taxon>Neoteleostei</taxon>
        <taxon>Acanthomorphata</taxon>
        <taxon>Eupercaria</taxon>
        <taxon>Perciformes</taxon>
        <taxon>Notothenioidei</taxon>
        <taxon>Bathydraconidae</taxon>
        <taxon>Gymnodraco</taxon>
    </lineage>
</organism>
<feature type="region of interest" description="Disordered" evidence="2">
    <location>
        <begin position="1"/>
        <end position="25"/>
    </location>
</feature>
<name>A0A6P8V6M0_GYMAC</name>
<dbReference type="GO" id="GO:0008270">
    <property type="term" value="F:zinc ion binding"/>
    <property type="evidence" value="ECO:0007669"/>
    <property type="project" value="UniProtKB-KW"/>
</dbReference>
<dbReference type="InterPro" id="IPR001878">
    <property type="entry name" value="Znf_CCHC"/>
</dbReference>